<keyword evidence="4 11" id="KW-0547">Nucleotide-binding</keyword>
<keyword evidence="5 11" id="KW-0671">Queuosine biosynthesis</keyword>
<dbReference type="RefSeq" id="WP_179979346.1">
    <property type="nucleotide sequence ID" value="NZ_LT608333.1"/>
</dbReference>
<dbReference type="PIRSF" id="PIRSF006293">
    <property type="entry name" value="ExsB"/>
    <property type="match status" value="1"/>
</dbReference>
<evidence type="ECO:0000256" key="1">
    <source>
        <dbReference type="ARBA" id="ARBA00005061"/>
    </source>
</evidence>
<gene>
    <name evidence="11 12" type="primary">queC</name>
    <name evidence="12" type="ORF">KL86DES1_10470</name>
</gene>
<evidence type="ECO:0000256" key="2">
    <source>
        <dbReference type="ARBA" id="ARBA00022598"/>
    </source>
</evidence>
<dbReference type="SUPFAM" id="SSF52402">
    <property type="entry name" value="Adenine nucleotide alpha hydrolases-like"/>
    <property type="match status" value="1"/>
</dbReference>
<dbReference type="GO" id="GO:0008270">
    <property type="term" value="F:zinc ion binding"/>
    <property type="evidence" value="ECO:0007669"/>
    <property type="project" value="UniProtKB-UniRule"/>
</dbReference>
<dbReference type="EMBL" id="FMJC01000001">
    <property type="protein sequence ID" value="SCM70541.1"/>
    <property type="molecule type" value="Genomic_DNA"/>
</dbReference>
<evidence type="ECO:0000256" key="10">
    <source>
        <dbReference type="ARBA" id="ARBA00047890"/>
    </source>
</evidence>
<evidence type="ECO:0000256" key="9">
    <source>
        <dbReference type="ARBA" id="ARBA00039149"/>
    </source>
</evidence>
<comment type="function">
    <text evidence="11">Catalyzes the ATP-dependent conversion of 7-carboxy-7-deazaguanine (CDG) to 7-cyano-7-deazaguanine (preQ(0)).</text>
</comment>
<dbReference type="InterPro" id="IPR014729">
    <property type="entry name" value="Rossmann-like_a/b/a_fold"/>
</dbReference>
<sequence>MSERLGQDAAAHGPLADQTALVIFSGGQDSATCLAWALERFGHVRTLGFDYGQRHSVELACRQNLRQGMAALNPQWGQRLGPDCLLDIDLFRQLANTALTSSAPIEEHGPDGLPTTFVPGRNLIFILHAAAWAYGLDIRHMVLGVCQSDYSGYPDCRDDSIKAMQVALNTGMGANYVLHTPLMWRSKKDAWTLARSLGGSALVDLIVEESHTCYAGQRGKRHPWGYGCGQCPACRLRAAGYAEYVAACQTESEKPCPKNS</sequence>
<evidence type="ECO:0000256" key="6">
    <source>
        <dbReference type="ARBA" id="ARBA00022833"/>
    </source>
</evidence>
<dbReference type="EC" id="6.3.4.20" evidence="9 11"/>
<evidence type="ECO:0000256" key="8">
    <source>
        <dbReference type="ARBA" id="ARBA00037993"/>
    </source>
</evidence>
<feature type="binding site" evidence="11">
    <location>
        <position position="231"/>
    </location>
    <ligand>
        <name>Zn(2+)</name>
        <dbReference type="ChEBI" id="CHEBI:29105"/>
    </ligand>
</feature>
<dbReference type="CDD" id="cd01995">
    <property type="entry name" value="QueC-like"/>
    <property type="match status" value="1"/>
</dbReference>
<dbReference type="Gene3D" id="3.40.50.620">
    <property type="entry name" value="HUPs"/>
    <property type="match status" value="1"/>
</dbReference>
<feature type="binding site" evidence="11">
    <location>
        <position position="228"/>
    </location>
    <ligand>
        <name>Zn(2+)</name>
        <dbReference type="ChEBI" id="CHEBI:29105"/>
    </ligand>
</feature>
<keyword evidence="6 11" id="KW-0862">Zinc</keyword>
<evidence type="ECO:0000256" key="5">
    <source>
        <dbReference type="ARBA" id="ARBA00022785"/>
    </source>
</evidence>
<evidence type="ECO:0000256" key="11">
    <source>
        <dbReference type="HAMAP-Rule" id="MF_01633"/>
    </source>
</evidence>
<organism evidence="12">
    <name type="scientific">uncultured Desulfovibrio sp</name>
    <dbReference type="NCBI Taxonomy" id="167968"/>
    <lineage>
        <taxon>Bacteria</taxon>
        <taxon>Pseudomonadati</taxon>
        <taxon>Thermodesulfobacteriota</taxon>
        <taxon>Desulfovibrionia</taxon>
        <taxon>Desulfovibrionales</taxon>
        <taxon>Desulfovibrionaceae</taxon>
        <taxon>Desulfovibrio</taxon>
        <taxon>environmental samples</taxon>
    </lineage>
</organism>
<comment type="similarity">
    <text evidence="8 11">Belongs to the QueC family.</text>
</comment>
<comment type="cofactor">
    <cofactor evidence="11">
        <name>Zn(2+)</name>
        <dbReference type="ChEBI" id="CHEBI:29105"/>
    </cofactor>
    <text evidence="11">Binds 1 zinc ion per subunit.</text>
</comment>
<dbReference type="GO" id="GO:0016879">
    <property type="term" value="F:ligase activity, forming carbon-nitrogen bonds"/>
    <property type="evidence" value="ECO:0007669"/>
    <property type="project" value="UniProtKB-UniRule"/>
</dbReference>
<dbReference type="HAMAP" id="MF_01633">
    <property type="entry name" value="QueC"/>
    <property type="match status" value="1"/>
</dbReference>
<protein>
    <recommendedName>
        <fullName evidence="9 11">7-cyano-7-deazaguanine synthase</fullName>
        <ecNumber evidence="9 11">6.3.4.20</ecNumber>
    </recommendedName>
    <alternativeName>
        <fullName evidence="11">7-cyano-7-carbaguanine synthase</fullName>
    </alternativeName>
    <alternativeName>
        <fullName evidence="11">PreQ(0) synthase</fullName>
    </alternativeName>
    <alternativeName>
        <fullName evidence="11">Queuosine biosynthesis protein QueC</fullName>
    </alternativeName>
</protein>
<dbReference type="Pfam" id="PF06508">
    <property type="entry name" value="QueC"/>
    <property type="match status" value="1"/>
</dbReference>
<feature type="binding site" evidence="11">
    <location>
        <begin position="24"/>
        <end position="34"/>
    </location>
    <ligand>
        <name>ATP</name>
        <dbReference type="ChEBI" id="CHEBI:30616"/>
    </ligand>
</feature>
<dbReference type="GO" id="GO:0005524">
    <property type="term" value="F:ATP binding"/>
    <property type="evidence" value="ECO:0007669"/>
    <property type="project" value="UniProtKB-UniRule"/>
</dbReference>
<dbReference type="GO" id="GO:0008616">
    <property type="term" value="P:tRNA queuosine(34) biosynthetic process"/>
    <property type="evidence" value="ECO:0007669"/>
    <property type="project" value="UniProtKB-UniRule"/>
</dbReference>
<dbReference type="AlphaFoldDB" id="A0A212KZ02"/>
<comment type="catalytic activity">
    <reaction evidence="10 11">
        <text>7-carboxy-7-carbaguanine + NH4(+) + 2 ATP = 7-cyano-7-carbaguanine + 2 AMP + 2 diphosphate + 2 H(+)</text>
        <dbReference type="Rhea" id="RHEA:27982"/>
        <dbReference type="ChEBI" id="CHEBI:15378"/>
        <dbReference type="ChEBI" id="CHEBI:28938"/>
        <dbReference type="ChEBI" id="CHEBI:30616"/>
        <dbReference type="ChEBI" id="CHEBI:33019"/>
        <dbReference type="ChEBI" id="CHEBI:45075"/>
        <dbReference type="ChEBI" id="CHEBI:61036"/>
        <dbReference type="ChEBI" id="CHEBI:456215"/>
        <dbReference type="EC" id="6.3.4.20"/>
    </reaction>
</comment>
<keyword evidence="3 11" id="KW-0479">Metal-binding</keyword>
<accession>A0A212KZ02</accession>
<keyword evidence="7 11" id="KW-0067">ATP-binding</keyword>
<dbReference type="PANTHER" id="PTHR42914">
    <property type="entry name" value="7-CYANO-7-DEAZAGUANINE SYNTHASE"/>
    <property type="match status" value="1"/>
</dbReference>
<keyword evidence="2 11" id="KW-0436">Ligase</keyword>
<name>A0A212KZ02_9BACT</name>
<dbReference type="PANTHER" id="PTHR42914:SF1">
    <property type="entry name" value="7-CYANO-7-DEAZAGUANINE SYNTHASE"/>
    <property type="match status" value="1"/>
</dbReference>
<feature type="binding site" evidence="11">
    <location>
        <position position="213"/>
    </location>
    <ligand>
        <name>Zn(2+)</name>
        <dbReference type="ChEBI" id="CHEBI:29105"/>
    </ligand>
</feature>
<dbReference type="InterPro" id="IPR018317">
    <property type="entry name" value="QueC"/>
</dbReference>
<reference evidence="12" key="1">
    <citation type="submission" date="2016-08" db="EMBL/GenBank/DDBJ databases">
        <authorList>
            <person name="Seilhamer J.J."/>
        </authorList>
    </citation>
    <scope>NUCLEOTIDE SEQUENCE</scope>
    <source>
        <strain evidence="12">86-1</strain>
    </source>
</reference>
<dbReference type="NCBIfam" id="TIGR00364">
    <property type="entry name" value="7-cyano-7-deazaguanine synthase QueC"/>
    <property type="match status" value="1"/>
</dbReference>
<evidence type="ECO:0000256" key="3">
    <source>
        <dbReference type="ARBA" id="ARBA00022723"/>
    </source>
</evidence>
<proteinExistence type="inferred from homology"/>
<evidence type="ECO:0000313" key="12">
    <source>
        <dbReference type="EMBL" id="SCM70541.1"/>
    </source>
</evidence>
<comment type="pathway">
    <text evidence="1 11">Purine metabolism; 7-cyano-7-deazaguanine biosynthesis.</text>
</comment>
<evidence type="ECO:0000256" key="7">
    <source>
        <dbReference type="ARBA" id="ARBA00022840"/>
    </source>
</evidence>
<evidence type="ECO:0000256" key="4">
    <source>
        <dbReference type="ARBA" id="ARBA00022741"/>
    </source>
</evidence>
<feature type="binding site" evidence="11">
    <location>
        <position position="234"/>
    </location>
    <ligand>
        <name>Zn(2+)</name>
        <dbReference type="ChEBI" id="CHEBI:29105"/>
    </ligand>
</feature>
<dbReference type="UniPathway" id="UPA00391"/>